<reference evidence="2 3" key="1">
    <citation type="submission" date="2016-03" db="EMBL/GenBank/DDBJ databases">
        <title>Whole genome sequencing of Grifola frondosa 9006-11.</title>
        <authorList>
            <person name="Min B."/>
            <person name="Park H."/>
            <person name="Kim J.-G."/>
            <person name="Cho H."/>
            <person name="Oh Y.-L."/>
            <person name="Kong W.-S."/>
            <person name="Choi I.-G."/>
        </authorList>
    </citation>
    <scope>NUCLEOTIDE SEQUENCE [LARGE SCALE GENOMIC DNA]</scope>
    <source>
        <strain evidence="2 3">9006-11</strain>
    </source>
</reference>
<name>A0A1C7LR49_GRIFR</name>
<evidence type="ECO:0000313" key="2">
    <source>
        <dbReference type="EMBL" id="OBZ66537.1"/>
    </source>
</evidence>
<dbReference type="EMBL" id="LUGG01000029">
    <property type="protein sequence ID" value="OBZ66537.1"/>
    <property type="molecule type" value="Genomic_DNA"/>
</dbReference>
<evidence type="ECO:0000256" key="1">
    <source>
        <dbReference type="SAM" id="MobiDB-lite"/>
    </source>
</evidence>
<gene>
    <name evidence="2" type="ORF">A0H81_13435</name>
</gene>
<dbReference type="AlphaFoldDB" id="A0A1C7LR49"/>
<accession>A0A1C7LR49</accession>
<feature type="region of interest" description="Disordered" evidence="1">
    <location>
        <begin position="23"/>
        <end position="63"/>
    </location>
</feature>
<feature type="compositionally biased region" description="Low complexity" evidence="1">
    <location>
        <begin position="52"/>
        <end position="62"/>
    </location>
</feature>
<keyword evidence="3" id="KW-1185">Reference proteome</keyword>
<proteinExistence type="predicted"/>
<protein>
    <submittedName>
        <fullName evidence="2">Uncharacterized protein</fullName>
    </submittedName>
</protein>
<evidence type="ECO:0000313" key="3">
    <source>
        <dbReference type="Proteomes" id="UP000092993"/>
    </source>
</evidence>
<organism evidence="2 3">
    <name type="scientific">Grifola frondosa</name>
    <name type="common">Maitake</name>
    <name type="synonym">Polyporus frondosus</name>
    <dbReference type="NCBI Taxonomy" id="5627"/>
    <lineage>
        <taxon>Eukaryota</taxon>
        <taxon>Fungi</taxon>
        <taxon>Dikarya</taxon>
        <taxon>Basidiomycota</taxon>
        <taxon>Agaricomycotina</taxon>
        <taxon>Agaricomycetes</taxon>
        <taxon>Polyporales</taxon>
        <taxon>Grifolaceae</taxon>
        <taxon>Grifola</taxon>
    </lineage>
</organism>
<comment type="caution">
    <text evidence="2">The sequence shown here is derived from an EMBL/GenBank/DDBJ whole genome shotgun (WGS) entry which is preliminary data.</text>
</comment>
<sequence>MRKAPVDINATVRQIHHLPTGLDSALISPDLKEGKWPTGHQSDYKFNKNTKGDSGPKPSGGSTVSYGFACCDARYASSGRYKGKRKEAQGFTTPRWSNVSEFEERLEALLGPEASIEAWEASEERTENEE</sequence>
<dbReference type="Proteomes" id="UP000092993">
    <property type="component" value="Unassembled WGS sequence"/>
</dbReference>
<dbReference type="OrthoDB" id="2804680at2759"/>